<proteinExistence type="predicted"/>
<dbReference type="AlphaFoldDB" id="A0A8J2RHN6"/>
<protein>
    <submittedName>
        <fullName evidence="2">Uncharacterized protein</fullName>
    </submittedName>
</protein>
<evidence type="ECO:0000256" key="1">
    <source>
        <dbReference type="PROSITE-ProRule" id="PRU00339"/>
    </source>
</evidence>
<keyword evidence="1" id="KW-0802">TPR repeat</keyword>
<dbReference type="InterPro" id="IPR019734">
    <property type="entry name" value="TPR_rpt"/>
</dbReference>
<dbReference type="InterPro" id="IPR006597">
    <property type="entry name" value="Sel1-like"/>
</dbReference>
<dbReference type="PANTHER" id="PTHR44200">
    <property type="entry name" value="DNAJ HOMOLOG SUBFAMILY C MEMBER 7"/>
    <property type="match status" value="1"/>
</dbReference>
<dbReference type="SUPFAM" id="SSF81901">
    <property type="entry name" value="HCP-like"/>
    <property type="match status" value="1"/>
</dbReference>
<dbReference type="InterPro" id="IPR052758">
    <property type="entry name" value="SRC_co-chaperone"/>
</dbReference>
<accession>A0A8J2RHN6</accession>
<dbReference type="SUPFAM" id="SSF48452">
    <property type="entry name" value="TPR-like"/>
    <property type="match status" value="1"/>
</dbReference>
<evidence type="ECO:0000313" key="2">
    <source>
        <dbReference type="EMBL" id="CAH0099751.1"/>
    </source>
</evidence>
<comment type="caution">
    <text evidence="2">The sequence shown here is derived from an EMBL/GenBank/DDBJ whole genome shotgun (WGS) entry which is preliminary data.</text>
</comment>
<dbReference type="Proteomes" id="UP000789390">
    <property type="component" value="Unassembled WGS sequence"/>
</dbReference>
<reference evidence="2" key="1">
    <citation type="submission" date="2021-11" db="EMBL/GenBank/DDBJ databases">
        <authorList>
            <person name="Schell T."/>
        </authorList>
    </citation>
    <scope>NUCLEOTIDE SEQUENCE</scope>
    <source>
        <strain evidence="2">M5</strain>
    </source>
</reference>
<gene>
    <name evidence="2" type="ORF">DGAL_LOCUS1909</name>
</gene>
<dbReference type="OrthoDB" id="2423701at2759"/>
<dbReference type="SMART" id="SM00671">
    <property type="entry name" value="SEL1"/>
    <property type="match status" value="1"/>
</dbReference>
<dbReference type="EMBL" id="CAKKLH010000024">
    <property type="protein sequence ID" value="CAH0099751.1"/>
    <property type="molecule type" value="Genomic_DNA"/>
</dbReference>
<evidence type="ECO:0000313" key="3">
    <source>
        <dbReference type="Proteomes" id="UP000789390"/>
    </source>
</evidence>
<dbReference type="SMART" id="SM00028">
    <property type="entry name" value="TPR"/>
    <property type="match status" value="3"/>
</dbReference>
<organism evidence="2 3">
    <name type="scientific">Daphnia galeata</name>
    <dbReference type="NCBI Taxonomy" id="27404"/>
    <lineage>
        <taxon>Eukaryota</taxon>
        <taxon>Metazoa</taxon>
        <taxon>Ecdysozoa</taxon>
        <taxon>Arthropoda</taxon>
        <taxon>Crustacea</taxon>
        <taxon>Branchiopoda</taxon>
        <taxon>Diplostraca</taxon>
        <taxon>Cladocera</taxon>
        <taxon>Anomopoda</taxon>
        <taxon>Daphniidae</taxon>
        <taxon>Daphnia</taxon>
    </lineage>
</organism>
<keyword evidence="3" id="KW-1185">Reference proteome</keyword>
<dbReference type="PROSITE" id="PS50005">
    <property type="entry name" value="TPR"/>
    <property type="match status" value="1"/>
</dbReference>
<dbReference type="PANTHER" id="PTHR44200:SF1">
    <property type="entry name" value="DNAJ HOMOLOG SUBFAMILY C MEMBER 7"/>
    <property type="match status" value="1"/>
</dbReference>
<sequence length="706" mass="80887">MNDIEGVKPSMADEEIRKSLQLCLKALNEHIQKCRSTSDAEKTKVLFHQMVDFILADWFAFFLPPKNLKYKKVFQRALGIQPQLAQLDEESFDIDRHQHDLECLARIASAIKRPDVEKEIRDRLPYQPPINNATLNHGKKINKESWVKIKDEGRNLMEKKEWALAMVRFSQAINLNSEESTLYRFRAMCEIQLSKFQLAIEDAQDAVELNPKCAEFRNVLSEAYLGLRRPAQAKFATKPTKSNNAVLQENKQQENQKCEKHQEAFPLLQREAEKGLAEAQYRLGLLLIYGDGCSRHELAAKKWLQKAHDQGFKPKDGGGGKWVENITRHAKSLINFESGNNITISGLSLAKRIERFTSFTCFRFHSIDELLESVIKFETRLPAKQSNSIMKPNIEEWMPLMMQRAKSRSFKAQSFFVAHGLIIKAKKLLLQNQTVESFQMLREARRLWDCPIIDTSIFSDAAEGMLKNNLANAEAYHVLVFSSKSSSAENKLWLALQSVELDPSVPDFQYALARVYGVMGDYQNALRSIDRALQITTHSQWLYERASFVRLSKIMPDSEVIGAYEKYLSCSPPDDFHVPDAHYSIALAHYVMSHPKKFTISLKKGQAAERSDIRLPCYVPIDKSECVAKDVLKRILKPKSRKDNETKNIEICEVFCADCFKSNPFVYCLFCRKWVCGRDEHDSTVALHDCQISHIAKHKSAIASLI</sequence>
<name>A0A8J2RHN6_9CRUS</name>
<feature type="repeat" description="TPR" evidence="1">
    <location>
        <begin position="506"/>
        <end position="539"/>
    </location>
</feature>
<dbReference type="InterPro" id="IPR011990">
    <property type="entry name" value="TPR-like_helical_dom_sf"/>
</dbReference>
<dbReference type="Gene3D" id="1.25.40.10">
    <property type="entry name" value="Tetratricopeptide repeat domain"/>
    <property type="match status" value="3"/>
</dbReference>